<comment type="caution">
    <text evidence="2">The sequence shown here is derived from an EMBL/GenBank/DDBJ whole genome shotgun (WGS) entry which is preliminary data.</text>
</comment>
<sequence>MMCFITVEYIVLSFCVSSVFQLGFLLLLWGSKFTLFEKMFVKCQYSLCLQLLVCVCIRKQYICPSGDNKKWQQSN</sequence>
<reference evidence="2" key="1">
    <citation type="submission" date="2021-04" db="EMBL/GenBank/DDBJ databases">
        <authorList>
            <consortium name="Molecular Ecology Group"/>
        </authorList>
    </citation>
    <scope>NUCLEOTIDE SEQUENCE</scope>
</reference>
<evidence type="ECO:0000313" key="3">
    <source>
        <dbReference type="Proteomes" id="UP000678393"/>
    </source>
</evidence>
<keyword evidence="3" id="KW-1185">Reference proteome</keyword>
<dbReference type="EMBL" id="CAJHNH020001435">
    <property type="protein sequence ID" value="CAG5123055.1"/>
    <property type="molecule type" value="Genomic_DNA"/>
</dbReference>
<dbReference type="AlphaFoldDB" id="A0A8S3Z4Z0"/>
<accession>A0A8S3Z4Z0</accession>
<keyword evidence="1" id="KW-0472">Membrane</keyword>
<name>A0A8S3Z4Z0_9EUPU</name>
<feature type="non-terminal residue" evidence="2">
    <location>
        <position position="75"/>
    </location>
</feature>
<keyword evidence="1" id="KW-1133">Transmembrane helix</keyword>
<feature type="transmembrane region" description="Helical" evidence="1">
    <location>
        <begin position="6"/>
        <end position="29"/>
    </location>
</feature>
<proteinExistence type="predicted"/>
<organism evidence="2 3">
    <name type="scientific">Candidula unifasciata</name>
    <dbReference type="NCBI Taxonomy" id="100452"/>
    <lineage>
        <taxon>Eukaryota</taxon>
        <taxon>Metazoa</taxon>
        <taxon>Spiralia</taxon>
        <taxon>Lophotrochozoa</taxon>
        <taxon>Mollusca</taxon>
        <taxon>Gastropoda</taxon>
        <taxon>Heterobranchia</taxon>
        <taxon>Euthyneura</taxon>
        <taxon>Panpulmonata</taxon>
        <taxon>Eupulmonata</taxon>
        <taxon>Stylommatophora</taxon>
        <taxon>Helicina</taxon>
        <taxon>Helicoidea</taxon>
        <taxon>Geomitridae</taxon>
        <taxon>Candidula</taxon>
    </lineage>
</organism>
<dbReference type="Proteomes" id="UP000678393">
    <property type="component" value="Unassembled WGS sequence"/>
</dbReference>
<evidence type="ECO:0000313" key="2">
    <source>
        <dbReference type="EMBL" id="CAG5123055.1"/>
    </source>
</evidence>
<protein>
    <submittedName>
        <fullName evidence="2">Uncharacterized protein</fullName>
    </submittedName>
</protein>
<keyword evidence="1" id="KW-0812">Transmembrane</keyword>
<evidence type="ECO:0000256" key="1">
    <source>
        <dbReference type="SAM" id="Phobius"/>
    </source>
</evidence>
<gene>
    <name evidence="2" type="ORF">CUNI_LOCUS8613</name>
</gene>